<evidence type="ECO:0000313" key="2">
    <source>
        <dbReference type="Proteomes" id="UP000442695"/>
    </source>
</evidence>
<reference evidence="1 2" key="1">
    <citation type="submission" date="2019-12" db="EMBL/GenBank/DDBJ databases">
        <authorList>
            <person name="Woiski C."/>
        </authorList>
    </citation>
    <scope>NUCLEOTIDE SEQUENCE [LARGE SCALE GENOMIC DNA]</scope>
    <source>
        <strain evidence="1 2">BOE100</strain>
    </source>
</reference>
<gene>
    <name evidence="1" type="ORF">GN299_06730</name>
</gene>
<proteinExistence type="predicted"/>
<dbReference type="AlphaFoldDB" id="A0A7V8J5R6"/>
<dbReference type="RefSeq" id="WP_156858675.1">
    <property type="nucleotide sequence ID" value="NZ_WOWR01000005.1"/>
</dbReference>
<accession>A0A7V8J5R6</accession>
<protein>
    <submittedName>
        <fullName evidence="1">Uncharacterized protein</fullName>
    </submittedName>
</protein>
<dbReference type="EMBL" id="WOWR01000005">
    <property type="protein sequence ID" value="KAF0255781.1"/>
    <property type="molecule type" value="Genomic_DNA"/>
</dbReference>
<organism evidence="1 2">
    <name type="scientific">Pseudomonas putida</name>
    <name type="common">Arthrobacter siderocapsulatus</name>
    <dbReference type="NCBI Taxonomy" id="303"/>
    <lineage>
        <taxon>Bacteria</taxon>
        <taxon>Pseudomonadati</taxon>
        <taxon>Pseudomonadota</taxon>
        <taxon>Gammaproteobacteria</taxon>
        <taxon>Pseudomonadales</taxon>
        <taxon>Pseudomonadaceae</taxon>
        <taxon>Pseudomonas</taxon>
    </lineage>
</organism>
<name>A0A7V8J5R6_PSEPU</name>
<dbReference type="Proteomes" id="UP000442695">
    <property type="component" value="Unassembled WGS sequence"/>
</dbReference>
<sequence>MTPPKLEAAQPPEIEYEIQLSANRSVVWVHASDGSTVGRFGRMGIDLHNTVTDMMAGAPECRLCTHGKPTVADWKLFREKVLEWYAVDVPEDAFDVSLLNP</sequence>
<comment type="caution">
    <text evidence="1">The sequence shown here is derived from an EMBL/GenBank/DDBJ whole genome shotgun (WGS) entry which is preliminary data.</text>
</comment>
<evidence type="ECO:0000313" key="1">
    <source>
        <dbReference type="EMBL" id="KAF0255781.1"/>
    </source>
</evidence>